<feature type="region of interest" description="Disordered" evidence="1">
    <location>
        <begin position="1"/>
        <end position="85"/>
    </location>
</feature>
<keyword evidence="3" id="KW-1185">Reference proteome</keyword>
<accession>A0A3M7QI33</accession>
<dbReference type="AlphaFoldDB" id="A0A3M7QI33"/>
<evidence type="ECO:0000256" key="1">
    <source>
        <dbReference type="SAM" id="MobiDB-lite"/>
    </source>
</evidence>
<sequence>MSNQSTRPRRNQRQVLSDASQGSNSNQVLTRSSRRRRNQINQNDNQQTHENQVIDEQHANESDIVTSRRRNTLTEQDTTVEIELF</sequence>
<organism evidence="2 3">
    <name type="scientific">Brachionus plicatilis</name>
    <name type="common">Marine rotifer</name>
    <name type="synonym">Brachionus muelleri</name>
    <dbReference type="NCBI Taxonomy" id="10195"/>
    <lineage>
        <taxon>Eukaryota</taxon>
        <taxon>Metazoa</taxon>
        <taxon>Spiralia</taxon>
        <taxon>Gnathifera</taxon>
        <taxon>Rotifera</taxon>
        <taxon>Eurotatoria</taxon>
        <taxon>Monogononta</taxon>
        <taxon>Pseudotrocha</taxon>
        <taxon>Ploima</taxon>
        <taxon>Brachionidae</taxon>
        <taxon>Brachionus</taxon>
    </lineage>
</organism>
<reference evidence="2 3" key="1">
    <citation type="journal article" date="2018" name="Sci. Rep.">
        <title>Genomic signatures of local adaptation to the degree of environmental predictability in rotifers.</title>
        <authorList>
            <person name="Franch-Gras L."/>
            <person name="Hahn C."/>
            <person name="Garcia-Roger E.M."/>
            <person name="Carmona M.J."/>
            <person name="Serra M."/>
            <person name="Gomez A."/>
        </authorList>
    </citation>
    <scope>NUCLEOTIDE SEQUENCE [LARGE SCALE GENOMIC DNA]</scope>
    <source>
        <strain evidence="2">HYR1</strain>
    </source>
</reference>
<feature type="compositionally biased region" description="Polar residues" evidence="1">
    <location>
        <begin position="13"/>
        <end position="31"/>
    </location>
</feature>
<evidence type="ECO:0000313" key="3">
    <source>
        <dbReference type="Proteomes" id="UP000276133"/>
    </source>
</evidence>
<protein>
    <submittedName>
        <fullName evidence="2">Uncharacterized protein</fullName>
    </submittedName>
</protein>
<gene>
    <name evidence="2" type="ORF">BpHYR1_010433</name>
</gene>
<dbReference type="EMBL" id="REGN01006130">
    <property type="protein sequence ID" value="RNA10691.1"/>
    <property type="molecule type" value="Genomic_DNA"/>
</dbReference>
<dbReference type="Proteomes" id="UP000276133">
    <property type="component" value="Unassembled WGS sequence"/>
</dbReference>
<proteinExistence type="predicted"/>
<name>A0A3M7QI33_BRAPC</name>
<comment type="caution">
    <text evidence="2">The sequence shown here is derived from an EMBL/GenBank/DDBJ whole genome shotgun (WGS) entry which is preliminary data.</text>
</comment>
<evidence type="ECO:0000313" key="2">
    <source>
        <dbReference type="EMBL" id="RNA10691.1"/>
    </source>
</evidence>